<dbReference type="EMBL" id="CM003104">
    <property type="protein sequence ID" value="KUI71520.1"/>
    <property type="molecule type" value="Genomic_DNA"/>
</dbReference>
<feature type="region of interest" description="Disordered" evidence="1">
    <location>
        <begin position="425"/>
        <end position="462"/>
    </location>
</feature>
<feature type="compositionally biased region" description="Acidic residues" evidence="1">
    <location>
        <begin position="287"/>
        <end position="302"/>
    </location>
</feature>
<accession>A0A194W631</accession>
<reference evidence="3" key="1">
    <citation type="submission" date="2014-12" db="EMBL/GenBank/DDBJ databases">
        <title>Genome Sequence of Valsa Canker Pathogens Uncovers a Specific Adaption of Colonization on Woody Bark.</title>
        <authorList>
            <person name="Yin Z."/>
            <person name="Liu H."/>
            <person name="Gao X."/>
            <person name="Li Z."/>
            <person name="Song N."/>
            <person name="Ke X."/>
            <person name="Dai Q."/>
            <person name="Wu Y."/>
            <person name="Sun Y."/>
            <person name="Xu J.-R."/>
            <person name="Kang Z.K."/>
            <person name="Wang L."/>
            <person name="Huang L."/>
        </authorList>
    </citation>
    <scope>NUCLEOTIDE SEQUENCE [LARGE SCALE GENOMIC DNA]</scope>
    <source>
        <strain evidence="3">03-8</strain>
    </source>
</reference>
<evidence type="ECO:0000313" key="4">
    <source>
        <dbReference type="Proteomes" id="UP000078559"/>
    </source>
</evidence>
<evidence type="ECO:0000313" key="3">
    <source>
        <dbReference type="EMBL" id="KUI71520.1"/>
    </source>
</evidence>
<feature type="domain" description="DUF7918" evidence="2">
    <location>
        <begin position="60"/>
        <end position="243"/>
    </location>
</feature>
<name>A0A194W631_CYTMA</name>
<dbReference type="OrthoDB" id="436496at2759"/>
<feature type="compositionally biased region" description="Polar residues" evidence="1">
    <location>
        <begin position="328"/>
        <end position="339"/>
    </location>
</feature>
<feature type="region of interest" description="Disordered" evidence="1">
    <location>
        <begin position="243"/>
        <end position="360"/>
    </location>
</feature>
<dbReference type="Proteomes" id="UP000078559">
    <property type="component" value="Chromosome 7"/>
</dbReference>
<gene>
    <name evidence="3" type="ORF">VM1G_07176</name>
</gene>
<dbReference type="PANTHER" id="PTHR36223">
    <property type="entry name" value="BETA-LACTAMASE-TYPE TRANSPEPTIDASE FOLD DOMAIN CONTAINING PROTEIN"/>
    <property type="match status" value="1"/>
</dbReference>
<protein>
    <recommendedName>
        <fullName evidence="2">DUF7918 domain-containing protein</fullName>
    </recommendedName>
</protein>
<dbReference type="InterPro" id="IPR057678">
    <property type="entry name" value="DUF7918"/>
</dbReference>
<keyword evidence="4" id="KW-1185">Reference proteome</keyword>
<proteinExistence type="predicted"/>
<sequence length="593" mass="65745">MPSLRGIEVSVLAQSEAGELPEYPHPDGSSVYLRGLNDTAGDNSPRATPDVEPALLTRINPTVAVYIPSLPGAQFWINYVVAREPTPPGHLFFKLYMNGRHITSWGINPRIKNKGQVEKALYEPSERWDHEENGTVIKETGIEARYFHFVGGQQEKSVAEDGGLIEVQVFRAKGRKRRAAKLDQYRHQDKYGIAAPSGGLLENPQDVTFFDFHLIDPKDSPFASFRFHYRSWENLRQLNFIPRNDSSISGSFSTNTGTPDIDPIASNDGAMQEKSSPVPTMAHPDPDESVFDDSGSSEENFEPNEGNSKPRRNSTFTLRTPPQLRPRSATSHNLPQPSKTLRDGAPHGVPDSYLQRPLPVRPLPDLPICGTDNSWASRSRKSSTTSAAPSVTPSLLSYVKDGSFLEDSVEYGQAQEVQICKGNPRASPHQIEALPDHNDTSISDYEGSPLAEEGPKESEPLLLSPGNYLASTGGMLENHIAQIESKHESPTGGIDRNAMPSPQDASGNFGEMALDFSKFPHLQLSEADWIRRTPSPTTVHRGFLSPKRLWKTLRRNKSRSPLRDLPGNEVMARNKSTPNLAGQERNERYSNWI</sequence>
<dbReference type="AlphaFoldDB" id="A0A194W631"/>
<feature type="compositionally biased region" description="Polar residues" evidence="1">
    <location>
        <begin position="244"/>
        <end position="258"/>
    </location>
</feature>
<evidence type="ECO:0000259" key="2">
    <source>
        <dbReference type="Pfam" id="PF25534"/>
    </source>
</evidence>
<dbReference type="Pfam" id="PF25534">
    <property type="entry name" value="DUF7918"/>
    <property type="match status" value="1"/>
</dbReference>
<organism evidence="3 4">
    <name type="scientific">Cytospora mali</name>
    <name type="common">Apple Valsa canker fungus</name>
    <name type="synonym">Valsa mali</name>
    <dbReference type="NCBI Taxonomy" id="578113"/>
    <lineage>
        <taxon>Eukaryota</taxon>
        <taxon>Fungi</taxon>
        <taxon>Dikarya</taxon>
        <taxon>Ascomycota</taxon>
        <taxon>Pezizomycotina</taxon>
        <taxon>Sordariomycetes</taxon>
        <taxon>Sordariomycetidae</taxon>
        <taxon>Diaporthales</taxon>
        <taxon>Cytosporaceae</taxon>
        <taxon>Cytospora</taxon>
    </lineage>
</organism>
<dbReference type="PANTHER" id="PTHR36223:SF1">
    <property type="entry name" value="TRANSCRIPTION ELONGATION FACTOR EAF N-TERMINAL DOMAIN-CONTAINING PROTEIN"/>
    <property type="match status" value="1"/>
</dbReference>
<evidence type="ECO:0000256" key="1">
    <source>
        <dbReference type="SAM" id="MobiDB-lite"/>
    </source>
</evidence>